<feature type="compositionally biased region" description="Polar residues" evidence="8">
    <location>
        <begin position="1"/>
        <end position="10"/>
    </location>
</feature>
<accession>G1S234</accession>
<dbReference type="CDD" id="cd00086">
    <property type="entry name" value="homeodomain"/>
    <property type="match status" value="2"/>
</dbReference>
<feature type="DNA-binding region" description="Homeobox" evidence="6">
    <location>
        <begin position="19"/>
        <end position="78"/>
    </location>
</feature>
<keyword evidence="3 6" id="KW-0238">DNA-binding</keyword>
<evidence type="ECO:0000256" key="2">
    <source>
        <dbReference type="ARBA" id="ARBA00022737"/>
    </source>
</evidence>
<dbReference type="Pfam" id="PF00046">
    <property type="entry name" value="Homeodomain"/>
    <property type="match status" value="2"/>
</dbReference>
<reference evidence="10" key="2">
    <citation type="submission" date="2025-08" db="UniProtKB">
        <authorList>
            <consortium name="Ensembl"/>
        </authorList>
    </citation>
    <scope>IDENTIFICATION</scope>
</reference>
<evidence type="ECO:0000256" key="1">
    <source>
        <dbReference type="ARBA" id="ARBA00004123"/>
    </source>
</evidence>
<feature type="compositionally biased region" description="Basic and acidic residues" evidence="8">
    <location>
        <begin position="90"/>
        <end position="100"/>
    </location>
</feature>
<organism evidence="10 11">
    <name type="scientific">Nomascus leucogenys</name>
    <name type="common">Northern white-cheeked gibbon</name>
    <name type="synonym">Hylobates leucogenys</name>
    <dbReference type="NCBI Taxonomy" id="61853"/>
    <lineage>
        <taxon>Eukaryota</taxon>
        <taxon>Metazoa</taxon>
        <taxon>Chordata</taxon>
        <taxon>Craniata</taxon>
        <taxon>Vertebrata</taxon>
        <taxon>Euteleostomi</taxon>
        <taxon>Mammalia</taxon>
        <taxon>Eutheria</taxon>
        <taxon>Euarchontoglires</taxon>
        <taxon>Primates</taxon>
        <taxon>Haplorrhini</taxon>
        <taxon>Catarrhini</taxon>
        <taxon>Hylobatidae</taxon>
        <taxon>Nomascus</taxon>
    </lineage>
</organism>
<comment type="subcellular location">
    <subcellularLocation>
        <location evidence="1 6 7">Nucleus</location>
    </subcellularLocation>
</comment>
<dbReference type="InterPro" id="IPR051306">
    <property type="entry name" value="Homeobox_regulator"/>
</dbReference>
<feature type="region of interest" description="Disordered" evidence="8">
    <location>
        <begin position="228"/>
        <end position="327"/>
    </location>
</feature>
<feature type="DNA-binding region" description="Homeobox" evidence="6">
    <location>
        <begin position="94"/>
        <end position="153"/>
    </location>
</feature>
<dbReference type="GO" id="GO:0005634">
    <property type="term" value="C:nucleus"/>
    <property type="evidence" value="ECO:0007669"/>
    <property type="project" value="UniProtKB-SubCell"/>
</dbReference>
<gene>
    <name evidence="10" type="primary">LOC100594111</name>
</gene>
<feature type="region of interest" description="Disordered" evidence="8">
    <location>
        <begin position="1"/>
        <end position="28"/>
    </location>
</feature>
<dbReference type="GeneTree" id="ENSGT00940000154537"/>
<dbReference type="AlphaFoldDB" id="G1S234"/>
<dbReference type="PANTHER" id="PTHR46123:SF3">
    <property type="entry name" value="DOUBLE HOMEOBOX PROTEIN 1-RELATED"/>
    <property type="match status" value="1"/>
</dbReference>
<dbReference type="Ensembl" id="ENSNLET00000020562.2">
    <property type="protein sequence ID" value="ENSNLEP00000019572.2"/>
    <property type="gene ID" value="ENSNLEG00000016146.2"/>
</dbReference>
<dbReference type="STRING" id="61853.ENSNLEP00000019572"/>
<evidence type="ECO:0000256" key="8">
    <source>
        <dbReference type="SAM" id="MobiDB-lite"/>
    </source>
</evidence>
<evidence type="ECO:0000256" key="7">
    <source>
        <dbReference type="RuleBase" id="RU000682"/>
    </source>
</evidence>
<dbReference type="Gene3D" id="1.10.10.60">
    <property type="entry name" value="Homeodomain-like"/>
    <property type="match status" value="2"/>
</dbReference>
<evidence type="ECO:0000313" key="11">
    <source>
        <dbReference type="Proteomes" id="UP000001073"/>
    </source>
</evidence>
<feature type="domain" description="Homeobox" evidence="9">
    <location>
        <begin position="17"/>
        <end position="77"/>
    </location>
</feature>
<sequence length="387" mass="42356">MALPTPSDSTLPAEAQGRGRRRRLPWTQSQSEALRARFQRNPYLGIATREGLAQAIGIPEPRVQIWFQNGRSRQLRQHRRESRPWPWRRGPQEDRRKRTDVTGSQTALPVRAFEKDRFPGIATREELARETGLPESRIHIWFQNRRDRHPGQGGRAPAHTGGLCNAAPGGYHPAPWSVAFAHTGGAFLSQGARAVPLLQPSQAVPAEGISQPAPAGGDFAYAALAPPEGVLSHPQTPRWPPHPSQCREDRDPQRDGLPGPCAVGQPGPAQAGPQGQGVLAPDTSQGSPWWGCSHRSPGRCGNPKTGPPRPAQMQAIQAPSQALQELGRSSALTSRLLDEFLATPEFQQKSQPFLDPTTLEELKDVEEAAPLEPLISQEEHRALLEEL</sequence>
<dbReference type="FunFam" id="1.10.10.60:FF:000325">
    <property type="entry name" value="Double homeobox protein 4"/>
    <property type="match status" value="1"/>
</dbReference>
<keyword evidence="11" id="KW-1185">Reference proteome</keyword>
<evidence type="ECO:0000256" key="3">
    <source>
        <dbReference type="ARBA" id="ARBA00023125"/>
    </source>
</evidence>
<dbReference type="eggNOG" id="KOG0849">
    <property type="taxonomic scope" value="Eukaryota"/>
</dbReference>
<evidence type="ECO:0000256" key="6">
    <source>
        <dbReference type="PROSITE-ProRule" id="PRU00108"/>
    </source>
</evidence>
<dbReference type="EMBL" id="ADFV01136394">
    <property type="status" value="NOT_ANNOTATED_CDS"/>
    <property type="molecule type" value="Genomic_DNA"/>
</dbReference>
<keyword evidence="2" id="KW-0677">Repeat</keyword>
<dbReference type="InterPro" id="IPR009057">
    <property type="entry name" value="Homeodomain-like_sf"/>
</dbReference>
<protein>
    <recommendedName>
        <fullName evidence="9">Homeobox domain-containing protein</fullName>
    </recommendedName>
</protein>
<feature type="compositionally biased region" description="Polar residues" evidence="8">
    <location>
        <begin position="314"/>
        <end position="323"/>
    </location>
</feature>
<dbReference type="Proteomes" id="UP000001073">
    <property type="component" value="Chromosome 2"/>
</dbReference>
<proteinExistence type="predicted"/>
<name>G1S234_NOMLE</name>
<feature type="compositionally biased region" description="Low complexity" evidence="8">
    <location>
        <begin position="258"/>
        <end position="281"/>
    </location>
</feature>
<feature type="compositionally biased region" description="Basic and acidic residues" evidence="8">
    <location>
        <begin position="245"/>
        <end position="254"/>
    </location>
</feature>
<evidence type="ECO:0000256" key="5">
    <source>
        <dbReference type="ARBA" id="ARBA00023242"/>
    </source>
</evidence>
<dbReference type="SUPFAM" id="SSF46689">
    <property type="entry name" value="Homeodomain-like"/>
    <property type="match status" value="2"/>
</dbReference>
<reference evidence="10 11" key="1">
    <citation type="submission" date="2012-10" db="EMBL/GenBank/DDBJ databases">
        <authorList>
            <consortium name="Gibbon Genome Sequencing Consortium"/>
        </authorList>
    </citation>
    <scope>NUCLEOTIDE SEQUENCE [LARGE SCALE GENOMIC DNA]</scope>
</reference>
<dbReference type="HOGENOM" id="CLU_045070_0_0_1"/>
<feature type="domain" description="Homeobox" evidence="9">
    <location>
        <begin position="92"/>
        <end position="152"/>
    </location>
</feature>
<evidence type="ECO:0000313" key="10">
    <source>
        <dbReference type="Ensembl" id="ENSNLEP00000019572.2"/>
    </source>
</evidence>
<keyword evidence="4 6" id="KW-0371">Homeobox</keyword>
<keyword evidence="5 6" id="KW-0539">Nucleus</keyword>
<dbReference type="GO" id="GO:0000977">
    <property type="term" value="F:RNA polymerase II transcription regulatory region sequence-specific DNA binding"/>
    <property type="evidence" value="ECO:0007669"/>
    <property type="project" value="TreeGrafter"/>
</dbReference>
<evidence type="ECO:0000256" key="4">
    <source>
        <dbReference type="ARBA" id="ARBA00023155"/>
    </source>
</evidence>
<feature type="region of interest" description="Disordered" evidence="8">
    <location>
        <begin position="72"/>
        <end position="103"/>
    </location>
</feature>
<evidence type="ECO:0000259" key="9">
    <source>
        <dbReference type="PROSITE" id="PS50071"/>
    </source>
</evidence>
<dbReference type="SMART" id="SM00389">
    <property type="entry name" value="HOX"/>
    <property type="match status" value="2"/>
</dbReference>
<dbReference type="PROSITE" id="PS50071">
    <property type="entry name" value="HOMEOBOX_2"/>
    <property type="match status" value="2"/>
</dbReference>
<reference evidence="10" key="3">
    <citation type="submission" date="2025-09" db="UniProtKB">
        <authorList>
            <consortium name="Ensembl"/>
        </authorList>
    </citation>
    <scope>IDENTIFICATION</scope>
</reference>
<dbReference type="InParanoid" id="G1S234"/>
<dbReference type="FunFam" id="1.10.10.60:FF:000354">
    <property type="entry name" value="Double homeobox protein 4"/>
    <property type="match status" value="1"/>
</dbReference>
<dbReference type="PANTHER" id="PTHR46123">
    <property type="entry name" value="MIX-TYPE HOMEOBOX GENE 1-RELATED"/>
    <property type="match status" value="1"/>
</dbReference>
<dbReference type="InterPro" id="IPR001356">
    <property type="entry name" value="HD"/>
</dbReference>
<dbReference type="GO" id="GO:0000981">
    <property type="term" value="F:DNA-binding transcription factor activity, RNA polymerase II-specific"/>
    <property type="evidence" value="ECO:0007669"/>
    <property type="project" value="TreeGrafter"/>
</dbReference>